<evidence type="ECO:0000256" key="5">
    <source>
        <dbReference type="ARBA" id="ARBA00024042"/>
    </source>
</evidence>
<dbReference type="GO" id="GO:0005737">
    <property type="term" value="C:cytoplasm"/>
    <property type="evidence" value="ECO:0007669"/>
    <property type="project" value="UniProtKB-ARBA"/>
</dbReference>
<dbReference type="InterPro" id="IPR012133">
    <property type="entry name" value="Alpha-hydoxy_acid_DH_FMN"/>
</dbReference>
<dbReference type="InterPro" id="IPR013785">
    <property type="entry name" value="Aldolase_TIM"/>
</dbReference>
<comment type="cofactor">
    <cofactor evidence="1">
        <name>FMN</name>
        <dbReference type="ChEBI" id="CHEBI:58210"/>
    </cofactor>
</comment>
<sequence>MTNLGSLGPTGPARLEAAARSAMSGHVYDYIATGSGVEETLAANEAAWRDLLLRPRVLRDVTTVDTSTTVLGTPVSAPVLVAPTGYQRLVHPEGEVGMAAGSARAGSLLTLSTRATVTFEELVEVSGPWWLQLYILRDRGLTETIVQRAAAAGARALVLTVDTPYVARKARRTPFPPDVVSPVLVPELQARDDKGVWQDPGVTVADLAWLAEISGLPLVVKGVLRGDEARACVDAGAAAIWVSNHGGRQLDGVVPTATALAEVRAAVPEEVEVYVDGGLRTGRDVLRALALGATATFVGRPAVWALATEGAAGVHDLLVSLRAELEEAMALAGCRTVAEVAPDLLHP</sequence>
<feature type="binding site" evidence="7">
    <location>
        <position position="112"/>
    </location>
    <ligand>
        <name>FMN</name>
        <dbReference type="ChEBI" id="CHEBI:58210"/>
    </ligand>
</feature>
<feature type="binding site" evidence="7">
    <location>
        <position position="160"/>
    </location>
    <ligand>
        <name>FMN</name>
        <dbReference type="ChEBI" id="CHEBI:58210"/>
    </ligand>
</feature>
<evidence type="ECO:0000256" key="2">
    <source>
        <dbReference type="ARBA" id="ARBA00022630"/>
    </source>
</evidence>
<feature type="active site" description="Proton acceptor" evidence="6">
    <location>
        <position position="245"/>
    </location>
</feature>
<dbReference type="Pfam" id="PF01070">
    <property type="entry name" value="FMN_dh"/>
    <property type="match status" value="1"/>
</dbReference>
<keyword evidence="2 7" id="KW-0285">Flavoprotein</keyword>
<dbReference type="PROSITE" id="PS00557">
    <property type="entry name" value="FMN_HYDROXY_ACID_DH_1"/>
    <property type="match status" value="1"/>
</dbReference>
<dbReference type="GO" id="GO:0010181">
    <property type="term" value="F:FMN binding"/>
    <property type="evidence" value="ECO:0007669"/>
    <property type="project" value="InterPro"/>
</dbReference>
<dbReference type="InterPro" id="IPR008259">
    <property type="entry name" value="FMN_hydac_DH_AS"/>
</dbReference>
<dbReference type="PANTHER" id="PTHR10578:SF107">
    <property type="entry name" value="2-HYDROXYACID OXIDASE 1"/>
    <property type="match status" value="1"/>
</dbReference>
<feature type="binding site" evidence="7">
    <location>
        <position position="134"/>
    </location>
    <ligand>
        <name>glyoxylate</name>
        <dbReference type="ChEBI" id="CHEBI:36655"/>
    </ligand>
</feature>
<feature type="binding site" evidence="7">
    <location>
        <position position="221"/>
    </location>
    <ligand>
        <name>FMN</name>
        <dbReference type="ChEBI" id="CHEBI:58210"/>
    </ligand>
</feature>
<evidence type="ECO:0000256" key="6">
    <source>
        <dbReference type="PIRSR" id="PIRSR000138-1"/>
    </source>
</evidence>
<evidence type="ECO:0000256" key="3">
    <source>
        <dbReference type="ARBA" id="ARBA00022643"/>
    </source>
</evidence>
<feature type="binding site" evidence="7">
    <location>
        <position position="132"/>
    </location>
    <ligand>
        <name>glyoxylate</name>
        <dbReference type="ChEBI" id="CHEBI:36655"/>
    </ligand>
</feature>
<accession>A0A927N9Y4</accession>
<dbReference type="Gene3D" id="3.20.20.70">
    <property type="entry name" value="Aldolase class I"/>
    <property type="match status" value="1"/>
</dbReference>
<dbReference type="EC" id="1.1.3.46" evidence="9"/>
<keyword evidence="3 7" id="KW-0288">FMN</keyword>
<dbReference type="InterPro" id="IPR037396">
    <property type="entry name" value="FMN_HAD"/>
</dbReference>
<dbReference type="InterPro" id="IPR000262">
    <property type="entry name" value="FMN-dep_DH"/>
</dbReference>
<keyword evidence="4 9" id="KW-0560">Oxidoreductase</keyword>
<feature type="binding site" evidence="7">
    <location>
        <position position="248"/>
    </location>
    <ligand>
        <name>glyoxylate</name>
        <dbReference type="ChEBI" id="CHEBI:36655"/>
    </ligand>
</feature>
<evidence type="ECO:0000256" key="4">
    <source>
        <dbReference type="ARBA" id="ARBA00023002"/>
    </source>
</evidence>
<feature type="binding site" evidence="7">
    <location>
        <position position="245"/>
    </location>
    <ligand>
        <name>glyoxylate</name>
        <dbReference type="ChEBI" id="CHEBI:36655"/>
    </ligand>
</feature>
<feature type="domain" description="FMN hydroxy acid dehydrogenase" evidence="8">
    <location>
        <begin position="4"/>
        <end position="347"/>
    </location>
</feature>
<proteinExistence type="inferred from homology"/>
<dbReference type="Proteomes" id="UP000638648">
    <property type="component" value="Unassembled WGS sequence"/>
</dbReference>
<dbReference type="RefSeq" id="WP_192754299.1">
    <property type="nucleotide sequence ID" value="NZ_BAABJL010000042.1"/>
</dbReference>
<evidence type="ECO:0000313" key="10">
    <source>
        <dbReference type="Proteomes" id="UP000638648"/>
    </source>
</evidence>
<dbReference type="GO" id="GO:0016491">
    <property type="term" value="F:oxidoreductase activity"/>
    <property type="evidence" value="ECO:0007669"/>
    <property type="project" value="UniProtKB-KW"/>
</dbReference>
<evidence type="ECO:0000259" key="8">
    <source>
        <dbReference type="PROSITE" id="PS51349"/>
    </source>
</evidence>
<dbReference type="SUPFAM" id="SSF51395">
    <property type="entry name" value="FMN-linked oxidoreductases"/>
    <property type="match status" value="1"/>
</dbReference>
<reference evidence="9" key="1">
    <citation type="submission" date="2020-10" db="EMBL/GenBank/DDBJ databases">
        <title>Sequencing the genomes of 1000 actinobacteria strains.</title>
        <authorList>
            <person name="Klenk H.-P."/>
        </authorList>
    </citation>
    <scope>NUCLEOTIDE SEQUENCE</scope>
    <source>
        <strain evidence="9">DSM 45354</strain>
    </source>
</reference>
<comment type="caution">
    <text evidence="9">The sequence shown here is derived from an EMBL/GenBank/DDBJ whole genome shotgun (WGS) entry which is preliminary data.</text>
</comment>
<dbReference type="FunFam" id="3.20.20.70:FF:000056">
    <property type="entry name" value="hydroxyacid oxidase 2"/>
    <property type="match status" value="1"/>
</dbReference>
<feature type="binding site" evidence="7">
    <location>
        <position position="243"/>
    </location>
    <ligand>
        <name>FMN</name>
        <dbReference type="ChEBI" id="CHEBI:58210"/>
    </ligand>
</feature>
<feature type="binding site" evidence="7">
    <location>
        <begin position="299"/>
        <end position="300"/>
    </location>
    <ligand>
        <name>FMN</name>
        <dbReference type="ChEBI" id="CHEBI:58210"/>
    </ligand>
</feature>
<protein>
    <submittedName>
        <fullName evidence="9">4-hydroxymandelate oxidase</fullName>
        <ecNumber evidence="9">1.1.3.46</ecNumber>
    </submittedName>
</protein>
<gene>
    <name evidence="9" type="ORF">HEB94_007868</name>
</gene>
<feature type="binding site" evidence="7">
    <location>
        <position position="30"/>
    </location>
    <ligand>
        <name>glyoxylate</name>
        <dbReference type="ChEBI" id="CHEBI:36655"/>
    </ligand>
</feature>
<evidence type="ECO:0000256" key="1">
    <source>
        <dbReference type="ARBA" id="ARBA00001917"/>
    </source>
</evidence>
<feature type="binding site" evidence="7">
    <location>
        <begin position="83"/>
        <end position="85"/>
    </location>
    <ligand>
        <name>FMN</name>
        <dbReference type="ChEBI" id="CHEBI:58210"/>
    </ligand>
</feature>
<evidence type="ECO:0000313" key="9">
    <source>
        <dbReference type="EMBL" id="MBE1611020.1"/>
    </source>
</evidence>
<organism evidence="9 10">
    <name type="scientific">Actinopolymorpha pittospori</name>
    <dbReference type="NCBI Taxonomy" id="648752"/>
    <lineage>
        <taxon>Bacteria</taxon>
        <taxon>Bacillati</taxon>
        <taxon>Actinomycetota</taxon>
        <taxon>Actinomycetes</taxon>
        <taxon>Propionibacteriales</taxon>
        <taxon>Actinopolymorphaceae</taxon>
        <taxon>Actinopolymorpha</taxon>
    </lineage>
</organism>
<dbReference type="EMBL" id="JADBEM010000001">
    <property type="protein sequence ID" value="MBE1611020.1"/>
    <property type="molecule type" value="Genomic_DNA"/>
</dbReference>
<feature type="binding site" evidence="7">
    <location>
        <begin position="276"/>
        <end position="280"/>
    </location>
    <ligand>
        <name>FMN</name>
        <dbReference type="ChEBI" id="CHEBI:58210"/>
    </ligand>
</feature>
<evidence type="ECO:0000256" key="7">
    <source>
        <dbReference type="PIRSR" id="PIRSR000138-2"/>
    </source>
</evidence>
<dbReference type="PROSITE" id="PS51349">
    <property type="entry name" value="FMN_HYDROXY_ACID_DH_2"/>
    <property type="match status" value="1"/>
</dbReference>
<dbReference type="PANTHER" id="PTHR10578">
    <property type="entry name" value="S -2-HYDROXY-ACID OXIDASE-RELATED"/>
    <property type="match status" value="1"/>
</dbReference>
<dbReference type="AlphaFoldDB" id="A0A927N9Y4"/>
<dbReference type="CDD" id="cd02809">
    <property type="entry name" value="alpha_hydroxyacid_oxid_FMN"/>
    <property type="match status" value="1"/>
</dbReference>
<dbReference type="PIRSF" id="PIRSF000138">
    <property type="entry name" value="Al-hdrx_acd_dh"/>
    <property type="match status" value="1"/>
</dbReference>
<keyword evidence="10" id="KW-1185">Reference proteome</keyword>
<name>A0A927N9Y4_9ACTN</name>
<comment type="similarity">
    <text evidence="5">Belongs to the FMN-dependent alpha-hydroxy acid dehydrogenase family.</text>
</comment>